<reference evidence="2" key="1">
    <citation type="submission" date="2016-11" db="UniProtKB">
        <authorList>
            <consortium name="WormBaseParasite"/>
        </authorList>
    </citation>
    <scope>IDENTIFICATION</scope>
</reference>
<accession>A0A1I8BV76</accession>
<evidence type="ECO:0000313" key="2">
    <source>
        <dbReference type="WBParaSite" id="MhA1_Contig688.frz3.gene8"/>
    </source>
</evidence>
<name>A0A1I8BV76_MELHA</name>
<dbReference type="Proteomes" id="UP000095281">
    <property type="component" value="Unplaced"/>
</dbReference>
<proteinExistence type="predicted"/>
<sequence length="66" mass="7979">MTPTRRLNFNMPTSKSRKLSFSENQMNMLLLNHLHEENRRLYNISVVFRLKQIPKDIFKFQRDPTG</sequence>
<dbReference type="WBParaSite" id="MhA1_Contig688.frz3.gene8">
    <property type="protein sequence ID" value="MhA1_Contig688.frz3.gene8"/>
    <property type="gene ID" value="MhA1_Contig688.frz3.gene8"/>
</dbReference>
<keyword evidence="1" id="KW-1185">Reference proteome</keyword>
<protein>
    <submittedName>
        <fullName evidence="2">Uncharacterized protein</fullName>
    </submittedName>
</protein>
<organism evidence="1 2">
    <name type="scientific">Meloidogyne hapla</name>
    <name type="common">Root-knot nematode worm</name>
    <dbReference type="NCBI Taxonomy" id="6305"/>
    <lineage>
        <taxon>Eukaryota</taxon>
        <taxon>Metazoa</taxon>
        <taxon>Ecdysozoa</taxon>
        <taxon>Nematoda</taxon>
        <taxon>Chromadorea</taxon>
        <taxon>Rhabditida</taxon>
        <taxon>Tylenchina</taxon>
        <taxon>Tylenchomorpha</taxon>
        <taxon>Tylenchoidea</taxon>
        <taxon>Meloidogynidae</taxon>
        <taxon>Meloidogyninae</taxon>
        <taxon>Meloidogyne</taxon>
    </lineage>
</organism>
<dbReference type="AlphaFoldDB" id="A0A1I8BV76"/>
<evidence type="ECO:0000313" key="1">
    <source>
        <dbReference type="Proteomes" id="UP000095281"/>
    </source>
</evidence>